<feature type="domain" description="RNA polymerase alpha subunit C-terminal" evidence="1">
    <location>
        <begin position="65"/>
        <end position="117"/>
    </location>
</feature>
<dbReference type="EMBL" id="LR798203">
    <property type="protein sequence ID" value="CAB5171168.1"/>
    <property type="molecule type" value="Genomic_DNA"/>
</dbReference>
<name>A0A6J7WD60_9CAUD</name>
<organism evidence="2">
    <name type="scientific">uncultured Caudovirales phage</name>
    <dbReference type="NCBI Taxonomy" id="2100421"/>
    <lineage>
        <taxon>Viruses</taxon>
        <taxon>Duplodnaviria</taxon>
        <taxon>Heunggongvirae</taxon>
        <taxon>Uroviricota</taxon>
        <taxon>Caudoviricetes</taxon>
        <taxon>Peduoviridae</taxon>
        <taxon>Maltschvirus</taxon>
        <taxon>Maltschvirus maltsch</taxon>
    </lineage>
</organism>
<dbReference type="GO" id="GO:0003899">
    <property type="term" value="F:DNA-directed RNA polymerase activity"/>
    <property type="evidence" value="ECO:0007669"/>
    <property type="project" value="InterPro"/>
</dbReference>
<dbReference type="InterPro" id="IPR011260">
    <property type="entry name" value="RNAP_asu_C"/>
</dbReference>
<gene>
    <name evidence="2" type="ORF">UFOVP155_71</name>
</gene>
<dbReference type="GO" id="GO:0003677">
    <property type="term" value="F:DNA binding"/>
    <property type="evidence" value="ECO:0007669"/>
    <property type="project" value="InterPro"/>
</dbReference>
<accession>A0A6J7WD60</accession>
<dbReference type="GO" id="GO:0006351">
    <property type="term" value="P:DNA-templated transcription"/>
    <property type="evidence" value="ECO:0007669"/>
    <property type="project" value="InterPro"/>
</dbReference>
<protein>
    <submittedName>
        <fullName evidence="2">RNA polymerase, alpha subunit, C-terminal</fullName>
    </submittedName>
</protein>
<dbReference type="Pfam" id="PF03118">
    <property type="entry name" value="RNA_pol_A_CTD"/>
    <property type="match status" value="1"/>
</dbReference>
<reference evidence="2" key="1">
    <citation type="submission" date="2020-05" db="EMBL/GenBank/DDBJ databases">
        <authorList>
            <person name="Chiriac C."/>
            <person name="Salcher M."/>
            <person name="Ghai R."/>
            <person name="Kavagutti S V."/>
        </authorList>
    </citation>
    <scope>NUCLEOTIDE SEQUENCE</scope>
</reference>
<proteinExistence type="predicted"/>
<dbReference type="Gene3D" id="1.10.150.20">
    <property type="entry name" value="5' to 3' exonuclease, C-terminal subdomain"/>
    <property type="match status" value="1"/>
</dbReference>
<evidence type="ECO:0000259" key="1">
    <source>
        <dbReference type="Pfam" id="PF03118"/>
    </source>
</evidence>
<evidence type="ECO:0000313" key="2">
    <source>
        <dbReference type="EMBL" id="CAB5171168.1"/>
    </source>
</evidence>
<sequence length="135" mass="15702">MDDLVKRLREYCDGNNDLMDAAADRIEQLEAALREIGHINNKRDRFSSQIDEILCNIFWTEKDGTKIEKGWLSNRAYNALMSEGVNTIEKIEEAGSRHLLRFPNFGHKTLKEVKEFLACRGISLLEYGKNKWERP</sequence>
<dbReference type="SUPFAM" id="SSF47789">
    <property type="entry name" value="C-terminal domain of RNA polymerase alpha subunit"/>
    <property type="match status" value="1"/>
</dbReference>